<protein>
    <submittedName>
        <fullName evidence="1">Uncharacterized protein</fullName>
    </submittedName>
</protein>
<evidence type="ECO:0000313" key="1">
    <source>
        <dbReference type="EMBL" id="BDB98921.1"/>
    </source>
</evidence>
<dbReference type="EMBL" id="AP025226">
    <property type="protein sequence ID" value="BDB98921.1"/>
    <property type="molecule type" value="Genomic_DNA"/>
</dbReference>
<accession>A0AAQ4CSZ0</accession>
<dbReference type="GeneID" id="68866668"/>
<proteinExistence type="predicted"/>
<name>A0AAQ4CSZ0_9CREN</name>
<keyword evidence="2" id="KW-1185">Reference proteome</keyword>
<organism evidence="1 2">
    <name type="scientific">Saccharolobus caldissimus</name>
    <dbReference type="NCBI Taxonomy" id="1702097"/>
    <lineage>
        <taxon>Archaea</taxon>
        <taxon>Thermoproteota</taxon>
        <taxon>Thermoprotei</taxon>
        <taxon>Sulfolobales</taxon>
        <taxon>Sulfolobaceae</taxon>
        <taxon>Saccharolobus</taxon>
    </lineage>
</organism>
<reference evidence="1 2" key="1">
    <citation type="journal article" date="2022" name="Microbiol. Resour. Announc.">
        <title>Complete Genome Sequence of the Hyperthermophilic and Acidophilic Archaeon Saccharolobus caldissimus Strain HS-3T.</title>
        <authorList>
            <person name="Sakai H.D."/>
            <person name="Kurosawa N."/>
        </authorList>
    </citation>
    <scope>NUCLEOTIDE SEQUENCE [LARGE SCALE GENOMIC DNA]</scope>
    <source>
        <strain evidence="1 2">JCM32116</strain>
    </source>
</reference>
<dbReference type="RefSeq" id="WP_229569283.1">
    <property type="nucleotide sequence ID" value="NZ_AP025226.1"/>
</dbReference>
<dbReference type="AlphaFoldDB" id="A0AAQ4CSZ0"/>
<dbReference type="Proteomes" id="UP001319921">
    <property type="component" value="Chromosome"/>
</dbReference>
<evidence type="ECO:0000313" key="2">
    <source>
        <dbReference type="Proteomes" id="UP001319921"/>
    </source>
</evidence>
<dbReference type="KEGG" id="scas:SACC_19380"/>
<gene>
    <name evidence="1" type="ORF">SACC_19380</name>
</gene>
<sequence>MIVVVKYRTIDKNLKRIIRLLREIPFVKEIIFYRGERTMIFANNYKIWEEGSELNPVEEIYDIKIFEIIRKIYLPVCS</sequence>